<evidence type="ECO:0000313" key="2">
    <source>
        <dbReference type="EMBL" id="KAI9249497.1"/>
    </source>
</evidence>
<evidence type="ECO:0000313" key="3">
    <source>
        <dbReference type="Proteomes" id="UP001209540"/>
    </source>
</evidence>
<feature type="region of interest" description="Disordered" evidence="1">
    <location>
        <begin position="1"/>
        <end position="67"/>
    </location>
</feature>
<evidence type="ECO:0000256" key="1">
    <source>
        <dbReference type="SAM" id="MobiDB-lite"/>
    </source>
</evidence>
<sequence length="123" mass="13399">MDKERRKNMIDNVLSVPGSPSNGVMANGTTTTTHSSQQQQQLTPQQDLTQPTSTATATTTNTAEGLPEQMAYYSPMTVDQSAAAKMLDFPPELQRQLLEQLNNMIVSNSNSVFIMGGSIYTNI</sequence>
<feature type="compositionally biased region" description="Low complexity" evidence="1">
    <location>
        <begin position="29"/>
        <end position="63"/>
    </location>
</feature>
<dbReference type="Proteomes" id="UP001209540">
    <property type="component" value="Unassembled WGS sequence"/>
</dbReference>
<proteinExistence type="predicted"/>
<reference evidence="2" key="1">
    <citation type="journal article" date="2022" name="IScience">
        <title>Evolution of zygomycete secretomes and the origins of terrestrial fungal ecologies.</title>
        <authorList>
            <person name="Chang Y."/>
            <person name="Wang Y."/>
            <person name="Mondo S."/>
            <person name="Ahrendt S."/>
            <person name="Andreopoulos W."/>
            <person name="Barry K."/>
            <person name="Beard J."/>
            <person name="Benny G.L."/>
            <person name="Blankenship S."/>
            <person name="Bonito G."/>
            <person name="Cuomo C."/>
            <person name="Desiro A."/>
            <person name="Gervers K.A."/>
            <person name="Hundley H."/>
            <person name="Kuo A."/>
            <person name="LaButti K."/>
            <person name="Lang B.F."/>
            <person name="Lipzen A."/>
            <person name="O'Donnell K."/>
            <person name="Pangilinan J."/>
            <person name="Reynolds N."/>
            <person name="Sandor L."/>
            <person name="Smith M.E."/>
            <person name="Tsang A."/>
            <person name="Grigoriev I.V."/>
            <person name="Stajich J.E."/>
            <person name="Spatafora J.W."/>
        </authorList>
    </citation>
    <scope>NUCLEOTIDE SEQUENCE</scope>
    <source>
        <strain evidence="2">RSA 2281</strain>
    </source>
</reference>
<gene>
    <name evidence="2" type="ORF">BDA99DRAFT_523968</name>
</gene>
<reference evidence="2" key="2">
    <citation type="submission" date="2023-02" db="EMBL/GenBank/DDBJ databases">
        <authorList>
            <consortium name="DOE Joint Genome Institute"/>
            <person name="Mondo S.J."/>
            <person name="Chang Y."/>
            <person name="Wang Y."/>
            <person name="Ahrendt S."/>
            <person name="Andreopoulos W."/>
            <person name="Barry K."/>
            <person name="Beard J."/>
            <person name="Benny G.L."/>
            <person name="Blankenship S."/>
            <person name="Bonito G."/>
            <person name="Cuomo C."/>
            <person name="Desiro A."/>
            <person name="Gervers K.A."/>
            <person name="Hundley H."/>
            <person name="Kuo A."/>
            <person name="LaButti K."/>
            <person name="Lang B.F."/>
            <person name="Lipzen A."/>
            <person name="O'Donnell K."/>
            <person name="Pangilinan J."/>
            <person name="Reynolds N."/>
            <person name="Sandor L."/>
            <person name="Smith M.W."/>
            <person name="Tsang A."/>
            <person name="Grigoriev I.V."/>
            <person name="Stajich J.E."/>
            <person name="Spatafora J.W."/>
        </authorList>
    </citation>
    <scope>NUCLEOTIDE SEQUENCE</scope>
    <source>
        <strain evidence="2">RSA 2281</strain>
    </source>
</reference>
<organism evidence="2 3">
    <name type="scientific">Phascolomyces articulosus</name>
    <dbReference type="NCBI Taxonomy" id="60185"/>
    <lineage>
        <taxon>Eukaryota</taxon>
        <taxon>Fungi</taxon>
        <taxon>Fungi incertae sedis</taxon>
        <taxon>Mucoromycota</taxon>
        <taxon>Mucoromycotina</taxon>
        <taxon>Mucoromycetes</taxon>
        <taxon>Mucorales</taxon>
        <taxon>Lichtheimiaceae</taxon>
        <taxon>Phascolomyces</taxon>
    </lineage>
</organism>
<keyword evidence="3" id="KW-1185">Reference proteome</keyword>
<accession>A0AAD5P9I9</accession>
<dbReference type="EMBL" id="JAIXMP010000035">
    <property type="protein sequence ID" value="KAI9249497.1"/>
    <property type="molecule type" value="Genomic_DNA"/>
</dbReference>
<name>A0AAD5P9I9_9FUNG</name>
<dbReference type="AlphaFoldDB" id="A0AAD5P9I9"/>
<protein>
    <submittedName>
        <fullName evidence="2">Uncharacterized protein</fullName>
    </submittedName>
</protein>
<feature type="compositionally biased region" description="Polar residues" evidence="1">
    <location>
        <begin position="18"/>
        <end position="28"/>
    </location>
</feature>
<comment type="caution">
    <text evidence="2">The sequence shown here is derived from an EMBL/GenBank/DDBJ whole genome shotgun (WGS) entry which is preliminary data.</text>
</comment>